<sequence>MERIVKEKSISKVFAKYIICFCITNILFIAITIFLYGLAFNAHIMYPANYFEQKIESNRDKISKEESIDELIPDRCFYSLYDFNGNVLSGNMTNEKAKDVWQVVENNKINVGNYYYKVIPRKEDICIVAYEIKPSFVNPILNKYIPDPEMFIYIVVLIIFVVEILIFANMFKKRIKKEMKFLLETTKKIQMENLDFEVTYSRIAEINDIIKSLDIMKSELKNSLNDKWEMERIQKEQTAAMAHDIKTPLTIIKGNAELIDEGKLSDEEYKFTQNILTEVENMEGYIKTLIEIMTCDKEMKLKKKTINFDKFICEVINQAESMCVNKKISFETRRGHIPEVIEADKYALKRAIGNVISNAVEYTPIDGKIIFSVCEDSEKIVITIENSGREFTKEELTSASQKFYRGDKSRNSKSHYGMGLYISRKMIEKHGGVMVLENSDILGGAKITFYLLKFNK</sequence>
<evidence type="ECO:0000256" key="8">
    <source>
        <dbReference type="ARBA" id="ARBA00022989"/>
    </source>
</evidence>
<keyword evidence="9" id="KW-0902">Two-component regulatory system</keyword>
<organism evidence="13">
    <name type="scientific">Clostridium butyricum</name>
    <dbReference type="NCBI Taxonomy" id="1492"/>
    <lineage>
        <taxon>Bacteria</taxon>
        <taxon>Bacillati</taxon>
        <taxon>Bacillota</taxon>
        <taxon>Clostridia</taxon>
        <taxon>Eubacteriales</taxon>
        <taxon>Clostridiaceae</taxon>
        <taxon>Clostridium</taxon>
    </lineage>
</organism>
<name>A0AAD0LJS8_CLOBU</name>
<dbReference type="InterPro" id="IPR036890">
    <property type="entry name" value="HATPase_C_sf"/>
</dbReference>
<dbReference type="Pfam" id="PF00512">
    <property type="entry name" value="HisKA"/>
    <property type="match status" value="1"/>
</dbReference>
<feature type="transmembrane region" description="Helical" evidence="11">
    <location>
        <begin position="150"/>
        <end position="171"/>
    </location>
</feature>
<dbReference type="CDD" id="cd00082">
    <property type="entry name" value="HisKA"/>
    <property type="match status" value="1"/>
</dbReference>
<dbReference type="InterPro" id="IPR050398">
    <property type="entry name" value="HssS/ArlS-like"/>
</dbReference>
<comment type="subcellular location">
    <subcellularLocation>
        <location evidence="2">Membrane</location>
        <topology evidence="2">Multi-pass membrane protein</topology>
    </subcellularLocation>
</comment>
<keyword evidence="7 13" id="KW-0418">Kinase</keyword>
<reference evidence="13" key="1">
    <citation type="submission" date="2018-07" db="EMBL/GenBank/DDBJ databases">
        <title>Complete genome sequence of Clostridium butyricum S-45-5 isolated from human feces.</title>
        <authorList>
            <person name="Chang Y.-H."/>
            <person name="Shin Y."/>
        </authorList>
    </citation>
    <scope>NUCLEOTIDE SEQUENCE [LARGE SCALE GENOMIC DNA]</scope>
    <source>
        <strain evidence="13">S-45-5</strain>
    </source>
</reference>
<evidence type="ECO:0000256" key="5">
    <source>
        <dbReference type="ARBA" id="ARBA00022679"/>
    </source>
</evidence>
<dbReference type="SMART" id="SM00387">
    <property type="entry name" value="HATPase_c"/>
    <property type="match status" value="1"/>
</dbReference>
<evidence type="ECO:0000256" key="7">
    <source>
        <dbReference type="ARBA" id="ARBA00022777"/>
    </source>
</evidence>
<evidence type="ECO:0000256" key="2">
    <source>
        <dbReference type="ARBA" id="ARBA00004141"/>
    </source>
</evidence>
<feature type="domain" description="Histidine kinase" evidence="12">
    <location>
        <begin position="240"/>
        <end position="455"/>
    </location>
</feature>
<feature type="transmembrane region" description="Helical" evidence="11">
    <location>
        <begin position="14"/>
        <end position="39"/>
    </location>
</feature>
<dbReference type="Gene3D" id="1.10.287.130">
    <property type="match status" value="1"/>
</dbReference>
<dbReference type="InterPro" id="IPR003594">
    <property type="entry name" value="HATPase_dom"/>
</dbReference>
<keyword evidence="10 11" id="KW-0472">Membrane</keyword>
<dbReference type="EC" id="2.7.13.3" evidence="3"/>
<keyword evidence="8 11" id="KW-1133">Transmembrane helix</keyword>
<dbReference type="Gene3D" id="3.30.565.10">
    <property type="entry name" value="Histidine kinase-like ATPase, C-terminal domain"/>
    <property type="match status" value="1"/>
</dbReference>
<dbReference type="PANTHER" id="PTHR45528:SF8">
    <property type="entry name" value="HISTIDINE KINASE"/>
    <property type="match status" value="1"/>
</dbReference>
<accession>A0AAD0LJS8</accession>
<dbReference type="SUPFAM" id="SSF55874">
    <property type="entry name" value="ATPase domain of HSP90 chaperone/DNA topoisomerase II/histidine kinase"/>
    <property type="match status" value="1"/>
</dbReference>
<evidence type="ECO:0000256" key="3">
    <source>
        <dbReference type="ARBA" id="ARBA00012438"/>
    </source>
</evidence>
<evidence type="ECO:0000256" key="4">
    <source>
        <dbReference type="ARBA" id="ARBA00022553"/>
    </source>
</evidence>
<dbReference type="InterPro" id="IPR008358">
    <property type="entry name" value="Sig_transdc_His_kin/Pase_MprB"/>
</dbReference>
<dbReference type="PROSITE" id="PS50109">
    <property type="entry name" value="HIS_KIN"/>
    <property type="match status" value="1"/>
</dbReference>
<evidence type="ECO:0000313" key="13">
    <source>
        <dbReference type="EMBL" id="AXB85091.1"/>
    </source>
</evidence>
<dbReference type="InterPro" id="IPR036097">
    <property type="entry name" value="HisK_dim/P_sf"/>
</dbReference>
<evidence type="ECO:0000256" key="10">
    <source>
        <dbReference type="ARBA" id="ARBA00023136"/>
    </source>
</evidence>
<evidence type="ECO:0000256" key="9">
    <source>
        <dbReference type="ARBA" id="ARBA00023012"/>
    </source>
</evidence>
<dbReference type="Pfam" id="PF02518">
    <property type="entry name" value="HATPase_c"/>
    <property type="match status" value="1"/>
</dbReference>
<evidence type="ECO:0000259" key="12">
    <source>
        <dbReference type="PROSITE" id="PS50109"/>
    </source>
</evidence>
<dbReference type="AlphaFoldDB" id="A0AAD0LJS8"/>
<gene>
    <name evidence="13" type="ORF">DRB99_08960</name>
</gene>
<dbReference type="Gene3D" id="6.10.340.10">
    <property type="match status" value="1"/>
</dbReference>
<dbReference type="PANTHER" id="PTHR45528">
    <property type="entry name" value="SENSOR HISTIDINE KINASE CPXA"/>
    <property type="match status" value="1"/>
</dbReference>
<proteinExistence type="predicted"/>
<keyword evidence="5" id="KW-0808">Transferase</keyword>
<dbReference type="SUPFAM" id="SSF47384">
    <property type="entry name" value="Homodimeric domain of signal transducing histidine kinase"/>
    <property type="match status" value="1"/>
</dbReference>
<dbReference type="GO" id="GO:0005886">
    <property type="term" value="C:plasma membrane"/>
    <property type="evidence" value="ECO:0007669"/>
    <property type="project" value="TreeGrafter"/>
</dbReference>
<dbReference type="EMBL" id="CP030775">
    <property type="protein sequence ID" value="AXB85091.1"/>
    <property type="molecule type" value="Genomic_DNA"/>
</dbReference>
<comment type="catalytic activity">
    <reaction evidence="1">
        <text>ATP + protein L-histidine = ADP + protein N-phospho-L-histidine.</text>
        <dbReference type="EC" id="2.7.13.3"/>
    </reaction>
</comment>
<keyword evidence="4" id="KW-0597">Phosphoprotein</keyword>
<evidence type="ECO:0000256" key="11">
    <source>
        <dbReference type="SAM" id="Phobius"/>
    </source>
</evidence>
<dbReference type="InterPro" id="IPR003661">
    <property type="entry name" value="HisK_dim/P_dom"/>
</dbReference>
<dbReference type="GO" id="GO:0000155">
    <property type="term" value="F:phosphorelay sensor kinase activity"/>
    <property type="evidence" value="ECO:0007669"/>
    <property type="project" value="InterPro"/>
</dbReference>
<dbReference type="PRINTS" id="PR01780">
    <property type="entry name" value="LANTIREGPROT"/>
</dbReference>
<keyword evidence="6 11" id="KW-0812">Transmembrane</keyword>
<evidence type="ECO:0000256" key="6">
    <source>
        <dbReference type="ARBA" id="ARBA00022692"/>
    </source>
</evidence>
<protein>
    <recommendedName>
        <fullName evidence="3">histidine kinase</fullName>
        <ecNumber evidence="3">2.7.13.3</ecNumber>
    </recommendedName>
</protein>
<dbReference type="InterPro" id="IPR005467">
    <property type="entry name" value="His_kinase_dom"/>
</dbReference>
<dbReference type="SMART" id="SM00388">
    <property type="entry name" value="HisKA"/>
    <property type="match status" value="1"/>
</dbReference>
<evidence type="ECO:0000256" key="1">
    <source>
        <dbReference type="ARBA" id="ARBA00000085"/>
    </source>
</evidence>